<keyword evidence="2" id="KW-0418">Kinase</keyword>
<dbReference type="Gene3D" id="3.90.1200.10">
    <property type="match status" value="1"/>
</dbReference>
<comment type="similarity">
    <text evidence="1 2">Belongs to the fructosamine kinase family.</text>
</comment>
<dbReference type="RefSeq" id="WP_065089542.1">
    <property type="nucleotide sequence ID" value="NZ_JQSG02000003.1"/>
</dbReference>
<evidence type="ECO:0000256" key="2">
    <source>
        <dbReference type="PIRNR" id="PIRNR006221"/>
    </source>
</evidence>
<proteinExistence type="inferred from homology"/>
<evidence type="ECO:0000313" key="4">
    <source>
        <dbReference type="Proteomes" id="UP000029273"/>
    </source>
</evidence>
<evidence type="ECO:0000313" key="3">
    <source>
        <dbReference type="EMBL" id="OBS09550.1"/>
    </source>
</evidence>
<organism evidence="3 4">
    <name type="scientific">Acidihalobacter prosperus</name>
    <dbReference type="NCBI Taxonomy" id="160660"/>
    <lineage>
        <taxon>Bacteria</taxon>
        <taxon>Pseudomonadati</taxon>
        <taxon>Pseudomonadota</taxon>
        <taxon>Gammaproteobacteria</taxon>
        <taxon>Chromatiales</taxon>
        <taxon>Ectothiorhodospiraceae</taxon>
        <taxon>Acidihalobacter</taxon>
    </lineage>
</organism>
<keyword evidence="2" id="KW-0808">Transferase</keyword>
<dbReference type="Proteomes" id="UP000029273">
    <property type="component" value="Unassembled WGS sequence"/>
</dbReference>
<accession>A0A1A6C4S7</accession>
<dbReference type="PANTHER" id="PTHR12149">
    <property type="entry name" value="FRUCTOSAMINE 3 KINASE-RELATED PROTEIN"/>
    <property type="match status" value="1"/>
</dbReference>
<dbReference type="SUPFAM" id="SSF56112">
    <property type="entry name" value="Protein kinase-like (PK-like)"/>
    <property type="match status" value="1"/>
</dbReference>
<reference evidence="3 4" key="1">
    <citation type="journal article" date="2014" name="Genome Announc.">
        <title>Draft Genome Sequence of the Iron-Oxidizing, Acidophilic, and Halotolerant 'Thiobacillus prosperus' Type Strain DSM 5130.</title>
        <authorList>
            <person name="Ossandon F.J."/>
            <person name="Cardenas J.P."/>
            <person name="Corbett M."/>
            <person name="Quatrini R."/>
            <person name="Holmes D.S."/>
            <person name="Watkin E."/>
        </authorList>
    </citation>
    <scope>NUCLEOTIDE SEQUENCE [LARGE SCALE GENOMIC DNA]</scope>
    <source>
        <strain evidence="3 4">DSM 5130</strain>
    </source>
</reference>
<dbReference type="PIRSF" id="PIRSF006221">
    <property type="entry name" value="Ketosamine-3-kinase"/>
    <property type="match status" value="1"/>
</dbReference>
<name>A0A1A6C4S7_9GAMM</name>
<dbReference type="AlphaFoldDB" id="A0A1A6C4S7"/>
<dbReference type="GO" id="GO:0016301">
    <property type="term" value="F:kinase activity"/>
    <property type="evidence" value="ECO:0007669"/>
    <property type="project" value="UniProtKB-UniRule"/>
</dbReference>
<sequence>MNDDFWPALAARLARERGISARIERVQPVPGGDTSLAWRLTLSGLSYFVKCGPAPALQMFAAEAEGLAAINATATLRCPRPLWHGVVDARACLVLEYLSLSYHGKETALGERLAQLHRHTGPHYGWHRNNTIGATPQDNRPMRDWTRFWYERRLAPQLRMAADHGAPRRLMEAGDRLLARLPALLDGHAPPAALLHGDLWGGNHAYDADGNPVIFDPAPYYGDRETDLAMTELFGGFGASFRAAYESVWPLPGGYESRKHLYNLYHVLNHYNLFGGGYAGQAQRLIENLLSLNG</sequence>
<comment type="caution">
    <text evidence="3">The sequence shown here is derived from an EMBL/GenBank/DDBJ whole genome shotgun (WGS) entry which is preliminary data.</text>
</comment>
<evidence type="ECO:0000256" key="1">
    <source>
        <dbReference type="ARBA" id="ARBA00009460"/>
    </source>
</evidence>
<dbReference type="OrthoDB" id="5291879at2"/>
<dbReference type="InterPro" id="IPR016477">
    <property type="entry name" value="Fructo-/Ketosamine-3-kinase"/>
</dbReference>
<dbReference type="Pfam" id="PF03881">
    <property type="entry name" value="Fructosamin_kin"/>
    <property type="match status" value="1"/>
</dbReference>
<gene>
    <name evidence="3" type="ORF">Thpro_021878</name>
</gene>
<keyword evidence="4" id="KW-1185">Reference proteome</keyword>
<protein>
    <submittedName>
        <fullName evidence="3">Ribulosamine/erythrulosamine 3-kinase</fullName>
    </submittedName>
</protein>
<dbReference type="Gene3D" id="3.30.200.20">
    <property type="entry name" value="Phosphorylase Kinase, domain 1"/>
    <property type="match status" value="1"/>
</dbReference>
<dbReference type="EMBL" id="JQSG02000003">
    <property type="protein sequence ID" value="OBS09550.1"/>
    <property type="molecule type" value="Genomic_DNA"/>
</dbReference>
<dbReference type="PANTHER" id="PTHR12149:SF8">
    <property type="entry name" value="PROTEIN-RIBULOSAMINE 3-KINASE"/>
    <property type="match status" value="1"/>
</dbReference>
<dbReference type="InterPro" id="IPR011009">
    <property type="entry name" value="Kinase-like_dom_sf"/>
</dbReference>